<organism evidence="1">
    <name type="scientific">Siphoviridae sp. ctjfQ5</name>
    <dbReference type="NCBI Taxonomy" id="2823594"/>
    <lineage>
        <taxon>Viruses</taxon>
        <taxon>Duplodnaviria</taxon>
        <taxon>Heunggongvirae</taxon>
        <taxon>Uroviricota</taxon>
        <taxon>Caudoviricetes</taxon>
    </lineage>
</organism>
<protein>
    <submittedName>
        <fullName evidence="1">Uncharacterized protein</fullName>
    </submittedName>
</protein>
<evidence type="ECO:0000313" key="1">
    <source>
        <dbReference type="EMBL" id="DAD66225.1"/>
    </source>
</evidence>
<proteinExistence type="predicted"/>
<reference evidence="1" key="1">
    <citation type="journal article" date="2021" name="Proc. Natl. Acad. Sci. U.S.A.">
        <title>A Catalog of Tens of Thousands of Viruses from Human Metagenomes Reveals Hidden Associations with Chronic Diseases.</title>
        <authorList>
            <person name="Tisza M.J."/>
            <person name="Buck C.B."/>
        </authorList>
    </citation>
    <scope>NUCLEOTIDE SEQUENCE</scope>
    <source>
        <strain evidence="1">CtjfQ5</strain>
    </source>
</reference>
<name>A0A8S5L8L2_9CAUD</name>
<accession>A0A8S5L8L2</accession>
<dbReference type="EMBL" id="BK014655">
    <property type="protein sequence ID" value="DAD66225.1"/>
    <property type="molecule type" value="Genomic_DNA"/>
</dbReference>
<sequence>MLRVRYERYWNDYRRKDEVKAFADLDELADWMFNQMQQDYMNQSAMSFPTPKKVASIGETGPWTIEFRPVWGEESIWIHQIESNDGIIFSDGRFTSRQKHWSKSVQDWLIRCEQRRRQPKFNFAE</sequence>